<name>A0A948RZ51_UNCEI</name>
<proteinExistence type="predicted"/>
<feature type="transmembrane region" description="Helical" evidence="2">
    <location>
        <begin position="167"/>
        <end position="184"/>
    </location>
</feature>
<reference evidence="3" key="1">
    <citation type="submission" date="2021-05" db="EMBL/GenBank/DDBJ databases">
        <title>Energy efficiency and biological interactions define the core microbiome of deep oligotrophic groundwater.</title>
        <authorList>
            <person name="Mehrshad M."/>
            <person name="Lopez-Fernandez M."/>
            <person name="Bell E."/>
            <person name="Bernier-Latmani R."/>
            <person name="Bertilsson S."/>
            <person name="Dopson M."/>
        </authorList>
    </citation>
    <scope>NUCLEOTIDE SEQUENCE</scope>
    <source>
        <strain evidence="3">Modern_marine.mb.64</strain>
    </source>
</reference>
<feature type="region of interest" description="Disordered" evidence="1">
    <location>
        <begin position="1"/>
        <end position="33"/>
    </location>
</feature>
<evidence type="ECO:0000313" key="3">
    <source>
        <dbReference type="EMBL" id="MBU2690904.1"/>
    </source>
</evidence>
<protein>
    <recommendedName>
        <fullName evidence="5">DUF5668 domain-containing protein</fullName>
    </recommendedName>
</protein>
<dbReference type="AlphaFoldDB" id="A0A948RZ51"/>
<feature type="compositionally biased region" description="Pro residues" evidence="1">
    <location>
        <begin position="23"/>
        <end position="33"/>
    </location>
</feature>
<evidence type="ECO:0000313" key="4">
    <source>
        <dbReference type="Proteomes" id="UP000777784"/>
    </source>
</evidence>
<sequence length="194" mass="20981">MSSYQDGTPDPNFSPPGQARQAPPLPQGAPAPVHLPPARRKSAALAGFLSMLPGLGQVYVGYYQRGFINIIVVSATITLLANDVGALSPLLGIFLSFYWLYNVVDAVRLASFYNEALAGMGPDPLRDQKIKAGAGGSMVGGALLLLVGFILFLNSVFEISLDWLEDWWPVLPMALGVYLLYQGIKERQKLDSKN</sequence>
<evidence type="ECO:0000256" key="2">
    <source>
        <dbReference type="SAM" id="Phobius"/>
    </source>
</evidence>
<organism evidence="3 4">
    <name type="scientific">Eiseniibacteriota bacterium</name>
    <dbReference type="NCBI Taxonomy" id="2212470"/>
    <lineage>
        <taxon>Bacteria</taxon>
        <taxon>Candidatus Eiseniibacteriota</taxon>
    </lineage>
</organism>
<dbReference type="EMBL" id="JAHJDP010000042">
    <property type="protein sequence ID" value="MBU2690904.1"/>
    <property type="molecule type" value="Genomic_DNA"/>
</dbReference>
<dbReference type="Proteomes" id="UP000777784">
    <property type="component" value="Unassembled WGS sequence"/>
</dbReference>
<feature type="transmembrane region" description="Helical" evidence="2">
    <location>
        <begin position="68"/>
        <end position="101"/>
    </location>
</feature>
<keyword evidence="2" id="KW-1133">Transmembrane helix</keyword>
<feature type="transmembrane region" description="Helical" evidence="2">
    <location>
        <begin position="43"/>
        <end position="62"/>
    </location>
</feature>
<keyword evidence="2" id="KW-0812">Transmembrane</keyword>
<comment type="caution">
    <text evidence="3">The sequence shown here is derived from an EMBL/GenBank/DDBJ whole genome shotgun (WGS) entry which is preliminary data.</text>
</comment>
<evidence type="ECO:0008006" key="5">
    <source>
        <dbReference type="Google" id="ProtNLM"/>
    </source>
</evidence>
<keyword evidence="2" id="KW-0472">Membrane</keyword>
<accession>A0A948RZ51</accession>
<feature type="transmembrane region" description="Helical" evidence="2">
    <location>
        <begin position="134"/>
        <end position="155"/>
    </location>
</feature>
<evidence type="ECO:0000256" key="1">
    <source>
        <dbReference type="SAM" id="MobiDB-lite"/>
    </source>
</evidence>
<gene>
    <name evidence="3" type="ORF">KJ970_08245</name>
</gene>